<evidence type="ECO:0000256" key="5">
    <source>
        <dbReference type="ARBA" id="ARBA00022989"/>
    </source>
</evidence>
<evidence type="ECO:0000256" key="1">
    <source>
        <dbReference type="ARBA" id="ARBA00004651"/>
    </source>
</evidence>
<gene>
    <name evidence="9" type="ORF">ALQ65_101242</name>
</gene>
<keyword evidence="7" id="KW-0479">Metal-binding</keyword>
<evidence type="ECO:0000256" key="6">
    <source>
        <dbReference type="ARBA" id="ARBA00023136"/>
    </source>
</evidence>
<dbReference type="EMBL" id="RBOV01000359">
    <property type="protein sequence ID" value="RMN07693.1"/>
    <property type="molecule type" value="Genomic_DNA"/>
</dbReference>
<dbReference type="GO" id="GO:0016780">
    <property type="term" value="F:phosphotransferase activity, for other substituted phosphate groups"/>
    <property type="evidence" value="ECO:0007669"/>
    <property type="project" value="InterPro"/>
</dbReference>
<protein>
    <submittedName>
        <fullName evidence="9">Glycosyl transferase, group 4 protein</fullName>
    </submittedName>
</protein>
<feature type="transmembrane region" description="Helical" evidence="8">
    <location>
        <begin position="204"/>
        <end position="220"/>
    </location>
</feature>
<evidence type="ECO:0000256" key="7">
    <source>
        <dbReference type="PIRSR" id="PIRSR600715-1"/>
    </source>
</evidence>
<dbReference type="GO" id="GO:0046872">
    <property type="term" value="F:metal ion binding"/>
    <property type="evidence" value="ECO:0007669"/>
    <property type="project" value="UniProtKB-KW"/>
</dbReference>
<evidence type="ECO:0000313" key="10">
    <source>
        <dbReference type="Proteomes" id="UP000271468"/>
    </source>
</evidence>
<accession>A0A0P9M4E0</accession>
<dbReference type="Proteomes" id="UP000271468">
    <property type="component" value="Unassembled WGS sequence"/>
</dbReference>
<dbReference type="Pfam" id="PF00953">
    <property type="entry name" value="Glycos_transf_4"/>
    <property type="match status" value="1"/>
</dbReference>
<keyword evidence="6 8" id="KW-0472">Membrane</keyword>
<feature type="transmembrane region" description="Helical" evidence="8">
    <location>
        <begin position="21"/>
        <end position="41"/>
    </location>
</feature>
<dbReference type="PANTHER" id="PTHR22926">
    <property type="entry name" value="PHOSPHO-N-ACETYLMURAMOYL-PENTAPEPTIDE-TRANSFERASE"/>
    <property type="match status" value="1"/>
</dbReference>
<organism evidence="9 10">
    <name type="scientific">Pseudomonas syringae pv. coriandricola</name>
    <dbReference type="NCBI Taxonomy" id="264453"/>
    <lineage>
        <taxon>Bacteria</taxon>
        <taxon>Pseudomonadati</taxon>
        <taxon>Pseudomonadota</taxon>
        <taxon>Gammaproteobacteria</taxon>
        <taxon>Pseudomonadales</taxon>
        <taxon>Pseudomonadaceae</taxon>
        <taxon>Pseudomonas</taxon>
    </lineage>
</organism>
<dbReference type="CDD" id="cd06854">
    <property type="entry name" value="GT_WbpL_WbcO_like"/>
    <property type="match status" value="1"/>
</dbReference>
<feature type="transmembrane region" description="Helical" evidence="8">
    <location>
        <begin position="333"/>
        <end position="352"/>
    </location>
</feature>
<feature type="binding site" evidence="7">
    <location>
        <position position="231"/>
    </location>
    <ligand>
        <name>Mg(2+)</name>
        <dbReference type="ChEBI" id="CHEBI:18420"/>
    </ligand>
</feature>
<proteinExistence type="predicted"/>
<feature type="transmembrane region" description="Helical" evidence="8">
    <location>
        <begin position="67"/>
        <end position="85"/>
    </location>
</feature>
<feature type="transmembrane region" description="Helical" evidence="8">
    <location>
        <begin position="91"/>
        <end position="110"/>
    </location>
</feature>
<dbReference type="GO" id="GO:0005886">
    <property type="term" value="C:plasma membrane"/>
    <property type="evidence" value="ECO:0007669"/>
    <property type="project" value="UniProtKB-SubCell"/>
</dbReference>
<keyword evidence="4 8" id="KW-0812">Transmembrane</keyword>
<evidence type="ECO:0000256" key="8">
    <source>
        <dbReference type="SAM" id="Phobius"/>
    </source>
</evidence>
<dbReference type="GO" id="GO:0009103">
    <property type="term" value="P:lipopolysaccharide biosynthetic process"/>
    <property type="evidence" value="ECO:0007669"/>
    <property type="project" value="TreeGrafter"/>
</dbReference>
<feature type="transmembrane region" description="Helical" evidence="8">
    <location>
        <begin position="232"/>
        <end position="250"/>
    </location>
</feature>
<evidence type="ECO:0000313" key="9">
    <source>
        <dbReference type="EMBL" id="RMN07693.1"/>
    </source>
</evidence>
<feature type="transmembrane region" description="Helical" evidence="8">
    <location>
        <begin position="144"/>
        <end position="167"/>
    </location>
</feature>
<feature type="transmembrane region" description="Helical" evidence="8">
    <location>
        <begin position="122"/>
        <end position="138"/>
    </location>
</feature>
<comment type="subcellular location">
    <subcellularLocation>
        <location evidence="1">Cell membrane</location>
        <topology evidence="1">Multi-pass membrane protein</topology>
    </subcellularLocation>
</comment>
<keyword evidence="3 9" id="KW-0808">Transferase</keyword>
<dbReference type="GO" id="GO:0071555">
    <property type="term" value="P:cell wall organization"/>
    <property type="evidence" value="ECO:0007669"/>
    <property type="project" value="TreeGrafter"/>
</dbReference>
<comment type="caution">
    <text evidence="9">The sequence shown here is derived from an EMBL/GenBank/DDBJ whole genome shotgun (WGS) entry which is preliminary data.</text>
</comment>
<sequence>MLDIIHGLKSHGMNSWNMISMIEWLSVIAIALLSLILTSLLRKYALAKSLIDLPNARSSHSIPTPRGGGVSIVIAFLLAISMLAWAGQVSIATLVAIVGSAGLVALIGFMDDHGHIAARWRLLGHFVAAGWALAWLGGLAPLNILGWTFAPGLIGQILAAFYLVWMLNLYNFMDGIDGIASVEAVTVCAGMSLIYVLAGFAGLAWSPLLLAAAVAGFLYWNFPPARIFMGDAGSGFLGLVLGVLSVQASWASSQLFWSWLILLGVFIVDATVTLGRRLMRGERVYEAHRSHAYQFASRRYGKHWPVTLAVGLINLVWLLPVAMWVALKGGDGLIWTTIAYIPLVLLALRFSAGGAERM</sequence>
<evidence type="ECO:0000256" key="4">
    <source>
        <dbReference type="ARBA" id="ARBA00022692"/>
    </source>
</evidence>
<keyword evidence="5 8" id="KW-1133">Transmembrane helix</keyword>
<keyword evidence="7" id="KW-0460">Magnesium</keyword>
<dbReference type="AlphaFoldDB" id="A0A0P9M4E0"/>
<name>A0A0P9M4E0_9PSED</name>
<dbReference type="PANTHER" id="PTHR22926:SF3">
    <property type="entry name" value="UNDECAPRENYL-PHOSPHATE ALPHA-N-ACETYLGLUCOSAMINYL 1-PHOSPHATE TRANSFERASE"/>
    <property type="match status" value="1"/>
</dbReference>
<feature type="transmembrane region" description="Helical" evidence="8">
    <location>
        <begin position="256"/>
        <end position="275"/>
    </location>
</feature>
<evidence type="ECO:0000256" key="2">
    <source>
        <dbReference type="ARBA" id="ARBA00022475"/>
    </source>
</evidence>
<comment type="cofactor">
    <cofactor evidence="7">
        <name>Mg(2+)</name>
        <dbReference type="ChEBI" id="CHEBI:18420"/>
    </cofactor>
</comment>
<dbReference type="InterPro" id="IPR000715">
    <property type="entry name" value="Glycosyl_transferase_4"/>
</dbReference>
<keyword evidence="2" id="KW-1003">Cell membrane</keyword>
<feature type="transmembrane region" description="Helical" evidence="8">
    <location>
        <begin position="306"/>
        <end position="327"/>
    </location>
</feature>
<dbReference type="GO" id="GO:0044038">
    <property type="term" value="P:cell wall macromolecule biosynthetic process"/>
    <property type="evidence" value="ECO:0007669"/>
    <property type="project" value="TreeGrafter"/>
</dbReference>
<feature type="transmembrane region" description="Helical" evidence="8">
    <location>
        <begin position="179"/>
        <end position="198"/>
    </location>
</feature>
<reference evidence="9 10" key="1">
    <citation type="submission" date="2018-08" db="EMBL/GenBank/DDBJ databases">
        <title>Recombination of ecologically and evolutionarily significant loci maintains genetic cohesion in the Pseudomonas syringae species complex.</title>
        <authorList>
            <person name="Dillon M."/>
            <person name="Thakur S."/>
            <person name="Almeida R.N.D."/>
            <person name="Weir B.S."/>
            <person name="Guttman D.S."/>
        </authorList>
    </citation>
    <scope>NUCLEOTIDE SEQUENCE [LARGE SCALE GENOMIC DNA]</scope>
    <source>
        <strain evidence="9 10">ICMP 12341</strain>
    </source>
</reference>
<evidence type="ECO:0000256" key="3">
    <source>
        <dbReference type="ARBA" id="ARBA00022679"/>
    </source>
</evidence>
<feature type="binding site" evidence="7">
    <location>
        <position position="171"/>
    </location>
    <ligand>
        <name>Mg(2+)</name>
        <dbReference type="ChEBI" id="CHEBI:18420"/>
    </ligand>
</feature>